<dbReference type="GO" id="GO:0003924">
    <property type="term" value="F:GTPase activity"/>
    <property type="evidence" value="ECO:0007669"/>
    <property type="project" value="InterPro"/>
</dbReference>
<dbReference type="SUPFAM" id="SSF56281">
    <property type="entry name" value="Metallo-hydrolase/oxidoreductase"/>
    <property type="match status" value="1"/>
</dbReference>
<feature type="compositionally biased region" description="Basic and acidic residues" evidence="11">
    <location>
        <begin position="445"/>
        <end position="458"/>
    </location>
</feature>
<name>A0A0N4XV86_NIPBR</name>
<feature type="binding site" evidence="9">
    <location>
        <begin position="200"/>
        <end position="203"/>
    </location>
    <ligand>
        <name>GTP</name>
        <dbReference type="ChEBI" id="CHEBI:37565"/>
    </ligand>
</feature>
<feature type="binding site" evidence="9">
    <location>
        <begin position="105"/>
        <end position="109"/>
    </location>
    <ligand>
        <name>GTP</name>
        <dbReference type="ChEBI" id="CHEBI:37565"/>
    </ligand>
</feature>
<evidence type="ECO:0000313" key="15">
    <source>
        <dbReference type="WBParaSite" id="NBR_0000668901-mRNA-1"/>
    </source>
</evidence>
<dbReference type="InterPro" id="IPR036866">
    <property type="entry name" value="RibonucZ/Hydroxyglut_hydro"/>
</dbReference>
<dbReference type="InterPro" id="IPR001019">
    <property type="entry name" value="Gprotein_alpha_su"/>
</dbReference>
<dbReference type="SMART" id="SM00849">
    <property type="entry name" value="Lactamase_B"/>
    <property type="match status" value="1"/>
</dbReference>
<feature type="compositionally biased region" description="Acidic residues" evidence="11">
    <location>
        <begin position="430"/>
        <end position="439"/>
    </location>
</feature>
<feature type="region of interest" description="Disordered" evidence="11">
    <location>
        <begin position="394"/>
        <end position="458"/>
    </location>
</feature>
<dbReference type="EMBL" id="UYSL01019822">
    <property type="protein sequence ID" value="VDL70279.1"/>
    <property type="molecule type" value="Genomic_DNA"/>
</dbReference>
<dbReference type="GO" id="GO:0005525">
    <property type="term" value="F:GTP binding"/>
    <property type="evidence" value="ECO:0007669"/>
    <property type="project" value="UniProtKB-KW"/>
</dbReference>
<reference evidence="13 14" key="2">
    <citation type="submission" date="2018-11" db="EMBL/GenBank/DDBJ databases">
        <authorList>
            <consortium name="Pathogen Informatics"/>
        </authorList>
    </citation>
    <scope>NUCLEOTIDE SEQUENCE [LARGE SCALE GENOMIC DNA]</scope>
</reference>
<keyword evidence="4 9" id="KW-0547">Nucleotide-binding</keyword>
<comment type="subunit">
    <text evidence="1">G proteins are composed of 3 units; alpha, beta and gamma. The alpha chain contains the guanine nucleotide binding site.</text>
</comment>
<evidence type="ECO:0000313" key="13">
    <source>
        <dbReference type="EMBL" id="VDL70279.1"/>
    </source>
</evidence>
<dbReference type="CDD" id="cd00066">
    <property type="entry name" value="G-alpha"/>
    <property type="match status" value="1"/>
</dbReference>
<dbReference type="WBParaSite" id="NBR_0000668901-mRNA-1">
    <property type="protein sequence ID" value="NBR_0000668901-mRNA-1"/>
    <property type="gene ID" value="NBR_0000668901"/>
</dbReference>
<keyword evidence="6" id="KW-0564">Palmitate</keyword>
<dbReference type="SUPFAM" id="SSF52540">
    <property type="entry name" value="P-loop containing nucleoside triphosphate hydrolases"/>
    <property type="match status" value="1"/>
</dbReference>
<dbReference type="PANTHER" id="PTHR10218">
    <property type="entry name" value="GTP-BINDING PROTEIN ALPHA SUBUNIT"/>
    <property type="match status" value="1"/>
</dbReference>
<dbReference type="GO" id="GO:0031683">
    <property type="term" value="F:G-protein beta/gamma-subunit complex binding"/>
    <property type="evidence" value="ECO:0007669"/>
    <property type="project" value="InterPro"/>
</dbReference>
<sequence length="697" mass="78928">MRLETSWSPVSPYLASETICGAGHESNASFVICSQTLECVQHFLEHHTAWPMIPDNFSYFASNVERILASDYLPTSLDIVHMRKATIGVHEFAFEFKKYAIRLIDVGGQRTERRKWIHFFEDVTAVMFVASLSSYDQIMEEDMILVQVVATGIRPFQTVVRPMASKTQTPKNRLQDSIDLFHEIVKNEFLQSCSFILFLNKVDLFKAKLSHSNLANFFKTYTGDNDYTSASEYIQGLFNKAQLPSSDKLYVHYTEATDTQQIDFVFAAACEIIRSLDDWERALLRDFVRAKGRGSVSRIPVELLNEPSSSGPDLDVVQDDNFVSRSQKEERPVPSVILPASKAVKRRPTAMMRAPVQKRNRSELEEPTQETFKELSGLLQTFIDRRKPFLQRVSISSATTPASSKNRNQEEKPEETSSGTSAIGQWEAMNPEDDIEEQEGGPRTSSEEPHQDWEEKMRELSGQLSTILMQIKKAKESRALKYTNVTEKPKPKVSILRNGSANQTNDGRYNFVATITLVQDSGKNILVDTGLGTDMNGRVQLLNALEKHQLEPLNVNIVVTTHGHPDHAGGVHDFPEAIHYQGWYIHHRTTFNLSNLFEGDRHSLTENVHLMRSTGHSSDDVAVIVNDEKTMGKVIIAGDTFMRREDLDHPMMWQPLSANETEQALSRRNIICDASWIVPGHGAPFQVTRQMRVQFGC</sequence>
<keyword evidence="2" id="KW-0519">Myristate</keyword>
<dbReference type="GO" id="GO:0005737">
    <property type="term" value="C:cytoplasm"/>
    <property type="evidence" value="ECO:0007669"/>
    <property type="project" value="TreeGrafter"/>
</dbReference>
<evidence type="ECO:0000256" key="9">
    <source>
        <dbReference type="PIRSR" id="PIRSR601019-1"/>
    </source>
</evidence>
<evidence type="ECO:0000313" key="14">
    <source>
        <dbReference type="Proteomes" id="UP000271162"/>
    </source>
</evidence>
<dbReference type="Pfam" id="PF00753">
    <property type="entry name" value="Lactamase_B"/>
    <property type="match status" value="1"/>
</dbReference>
<evidence type="ECO:0000256" key="4">
    <source>
        <dbReference type="ARBA" id="ARBA00022741"/>
    </source>
</evidence>
<keyword evidence="10" id="KW-0460">Magnesium</keyword>
<evidence type="ECO:0000256" key="5">
    <source>
        <dbReference type="ARBA" id="ARBA00023134"/>
    </source>
</evidence>
<proteinExistence type="predicted"/>
<dbReference type="AlphaFoldDB" id="A0A0N4XV86"/>
<reference evidence="15" key="1">
    <citation type="submission" date="2017-02" db="UniProtKB">
        <authorList>
            <consortium name="WormBaseParasite"/>
        </authorList>
    </citation>
    <scope>IDENTIFICATION</scope>
</reference>
<dbReference type="FunFam" id="3.40.50.300:FF:000720">
    <property type="entry name" value="Guanine nucleotide-binding protein G(k) subunit alpha"/>
    <property type="match status" value="1"/>
</dbReference>
<dbReference type="SMART" id="SM00275">
    <property type="entry name" value="G_alpha"/>
    <property type="match status" value="1"/>
</dbReference>
<keyword evidence="3 10" id="KW-0479">Metal-binding</keyword>
<dbReference type="Proteomes" id="UP000271162">
    <property type="component" value="Unassembled WGS sequence"/>
</dbReference>
<dbReference type="PROSITE" id="PS51882">
    <property type="entry name" value="G_ALPHA"/>
    <property type="match status" value="1"/>
</dbReference>
<feature type="region of interest" description="Disordered" evidence="11">
    <location>
        <begin position="345"/>
        <end position="369"/>
    </location>
</feature>
<keyword evidence="8" id="KW-0449">Lipoprotein</keyword>
<evidence type="ECO:0000256" key="3">
    <source>
        <dbReference type="ARBA" id="ARBA00022723"/>
    </source>
</evidence>
<organism evidence="15">
    <name type="scientific">Nippostrongylus brasiliensis</name>
    <name type="common">Rat hookworm</name>
    <dbReference type="NCBI Taxonomy" id="27835"/>
    <lineage>
        <taxon>Eukaryota</taxon>
        <taxon>Metazoa</taxon>
        <taxon>Ecdysozoa</taxon>
        <taxon>Nematoda</taxon>
        <taxon>Chromadorea</taxon>
        <taxon>Rhabditida</taxon>
        <taxon>Rhabditina</taxon>
        <taxon>Rhabditomorpha</taxon>
        <taxon>Strongyloidea</taxon>
        <taxon>Heligmosomidae</taxon>
        <taxon>Nippostrongylus</taxon>
    </lineage>
</organism>
<protein>
    <submittedName>
        <fullName evidence="15">Lactamase_B domain-containing protein</fullName>
    </submittedName>
</protein>
<evidence type="ECO:0000256" key="10">
    <source>
        <dbReference type="PIRSR" id="PIRSR601019-2"/>
    </source>
</evidence>
<dbReference type="InterPro" id="IPR027417">
    <property type="entry name" value="P-loop_NTPase"/>
</dbReference>
<dbReference type="GO" id="GO:0007188">
    <property type="term" value="P:adenylate cyclase-modulating G protein-coupled receptor signaling pathway"/>
    <property type="evidence" value="ECO:0007669"/>
    <property type="project" value="TreeGrafter"/>
</dbReference>
<dbReference type="Gene3D" id="3.40.50.300">
    <property type="entry name" value="P-loop containing nucleotide triphosphate hydrolases"/>
    <property type="match status" value="1"/>
</dbReference>
<dbReference type="SUPFAM" id="SSF47895">
    <property type="entry name" value="Transducin (alpha subunit), insertion domain"/>
    <property type="match status" value="1"/>
</dbReference>
<evidence type="ECO:0000256" key="6">
    <source>
        <dbReference type="ARBA" id="ARBA00023139"/>
    </source>
</evidence>
<dbReference type="FunFam" id="3.40.50.300:FF:000692">
    <property type="entry name" value="Guanine nucleotide-binding protein subunit alpha"/>
    <property type="match status" value="1"/>
</dbReference>
<accession>A0A0N4XV86</accession>
<dbReference type="STRING" id="27835.A0A0N4XV86"/>
<feature type="compositionally biased region" description="Polar residues" evidence="11">
    <location>
        <begin position="394"/>
        <end position="406"/>
    </location>
</feature>
<evidence type="ECO:0000256" key="8">
    <source>
        <dbReference type="ARBA" id="ARBA00023288"/>
    </source>
</evidence>
<feature type="binding site" evidence="9">
    <location>
        <position position="256"/>
    </location>
    <ligand>
        <name>GTP</name>
        <dbReference type="ChEBI" id="CHEBI:37565"/>
    </ligand>
</feature>
<dbReference type="GO" id="GO:0005834">
    <property type="term" value="C:heterotrimeric G-protein complex"/>
    <property type="evidence" value="ECO:0007669"/>
    <property type="project" value="TreeGrafter"/>
</dbReference>
<dbReference type="InterPro" id="IPR011025">
    <property type="entry name" value="GproteinA_insert"/>
</dbReference>
<evidence type="ECO:0000256" key="2">
    <source>
        <dbReference type="ARBA" id="ARBA00022707"/>
    </source>
</evidence>
<dbReference type="PANTHER" id="PTHR10218:SF302">
    <property type="entry name" value="GUANINE NUCLEOTIDE-BINDING PROTEIN ALPHA-5 SUBUNIT"/>
    <property type="match status" value="1"/>
</dbReference>
<evidence type="ECO:0000256" key="7">
    <source>
        <dbReference type="ARBA" id="ARBA00023224"/>
    </source>
</evidence>
<keyword evidence="7" id="KW-0807">Transducer</keyword>
<gene>
    <name evidence="13" type="ORF">NBR_LOCUS6690</name>
</gene>
<evidence type="ECO:0000259" key="12">
    <source>
        <dbReference type="SMART" id="SM00849"/>
    </source>
</evidence>
<keyword evidence="5 9" id="KW-0342">GTP-binding</keyword>
<dbReference type="Gene3D" id="3.60.15.10">
    <property type="entry name" value="Ribonuclease Z/Hydroxyacylglutathione hydrolase-like"/>
    <property type="match status" value="1"/>
</dbReference>
<feature type="binding site" evidence="10">
    <location>
        <position position="86"/>
    </location>
    <ligand>
        <name>Mg(2+)</name>
        <dbReference type="ChEBI" id="CHEBI:18420"/>
    </ligand>
</feature>
<dbReference type="GO" id="GO:0001664">
    <property type="term" value="F:G protein-coupled receptor binding"/>
    <property type="evidence" value="ECO:0007669"/>
    <property type="project" value="TreeGrafter"/>
</dbReference>
<dbReference type="InterPro" id="IPR001279">
    <property type="entry name" value="Metallo-B-lactamas"/>
</dbReference>
<dbReference type="CDD" id="cd07711">
    <property type="entry name" value="MBLAC1-like_MBL-fold"/>
    <property type="match status" value="1"/>
</dbReference>
<keyword evidence="14" id="KW-1185">Reference proteome</keyword>
<feature type="domain" description="Metallo-beta-lactamase" evidence="12">
    <location>
        <begin position="512"/>
        <end position="681"/>
    </location>
</feature>
<dbReference type="GO" id="GO:0046872">
    <property type="term" value="F:metal ion binding"/>
    <property type="evidence" value="ECO:0007669"/>
    <property type="project" value="UniProtKB-KW"/>
</dbReference>
<dbReference type="OMA" id="HYHGWYS"/>
<dbReference type="Pfam" id="PF00503">
    <property type="entry name" value="G-alpha"/>
    <property type="match status" value="1"/>
</dbReference>
<dbReference type="Gene3D" id="1.10.400.10">
    <property type="entry name" value="GI Alpha 1, domain 2-like"/>
    <property type="match status" value="1"/>
</dbReference>
<evidence type="ECO:0000256" key="11">
    <source>
        <dbReference type="SAM" id="MobiDB-lite"/>
    </source>
</evidence>
<evidence type="ECO:0000256" key="1">
    <source>
        <dbReference type="ARBA" id="ARBA00011356"/>
    </source>
</evidence>